<organism evidence="1 2">
    <name type="scientific">Paraburkholderia phymatum</name>
    <dbReference type="NCBI Taxonomy" id="148447"/>
    <lineage>
        <taxon>Bacteria</taxon>
        <taxon>Pseudomonadati</taxon>
        <taxon>Pseudomonadota</taxon>
        <taxon>Betaproteobacteria</taxon>
        <taxon>Burkholderiales</taxon>
        <taxon>Burkholderiaceae</taxon>
        <taxon>Paraburkholderia</taxon>
    </lineage>
</organism>
<reference evidence="1" key="1">
    <citation type="submission" date="2024-07" db="EMBL/GenBank/DDBJ databases">
        <title>A survey of Mimosa microsymbionts across Brazilian biomes reveals a high diversity of Paraburkholderia nodulating endemic species, but also that Cupriavidus is common as a symbiont of widespread species.</title>
        <authorList>
            <person name="Rouws L."/>
            <person name="Barauna A."/>
            <person name="Beukes C."/>
            <person name="Rouws J.R.C."/>
            <person name="De Faria S.M."/>
            <person name="Gross E."/>
            <person name="Bueno Dos Reis Junior F."/>
            <person name="Simon M.F."/>
            <person name="Maluk M."/>
            <person name="Odee D.W."/>
            <person name="Kenicer G."/>
            <person name="Young J.P.W."/>
            <person name="Reis V.M."/>
            <person name="Zilli J."/>
            <person name="James E.K."/>
        </authorList>
    </citation>
    <scope>NUCLEOTIDE SEQUENCE</scope>
    <source>
        <strain evidence="1">EG181B</strain>
    </source>
</reference>
<accession>A0ACC6TX91</accession>
<dbReference type="EMBL" id="JBFRCH010000003">
    <property type="protein sequence ID" value="MEX3932016.1"/>
    <property type="molecule type" value="Genomic_DNA"/>
</dbReference>
<gene>
    <name evidence="1" type="ORF">AB4Y32_09410</name>
</gene>
<name>A0ACC6TX91_9BURK</name>
<protein>
    <submittedName>
        <fullName evidence="1">MFS transporter</fullName>
    </submittedName>
</protein>
<dbReference type="Proteomes" id="UP001558850">
    <property type="component" value="Unassembled WGS sequence"/>
</dbReference>
<sequence>MNSSISDRAATLRQRTPLNRSQIAGFWGAWAGWTLDGMDSFIYALVLTPALTELLPRSGYAATPANVGLAGSILFALFLVGWGLSFIWGPLADRFGRTKVLAGTIFTFAIFTGLSATAHNVWELGIFRFIAGVGIGGEWALAGTYVAESWPEDRRKMGAGYLQTGYYAGFFLAAALNYTVGVHFGWRAMFLTGAVPVFVAIMILTRVKESDKWQKAEARDVVHVKPMREIFGRTYRRRTWVACALLTIAIIGLWAGAVYEPSAVIQLATRAGMSKPEAMKMASMATGLLSIGTILGCLALPPLAERIGRKKTLAIYFAGMAVSIIGSFGWAFYLPNGLAPFIAWLFVLGFFGGNFALFSLWLPEQFETRVRATAFAFCTSFGRFVGAGVNFLLGAAVLNMHTLGVPVALTAVAFIVGLCIIPLAPETKGEELPQ</sequence>
<evidence type="ECO:0000313" key="2">
    <source>
        <dbReference type="Proteomes" id="UP001558850"/>
    </source>
</evidence>
<proteinExistence type="predicted"/>
<comment type="caution">
    <text evidence="1">The sequence shown here is derived from an EMBL/GenBank/DDBJ whole genome shotgun (WGS) entry which is preliminary data.</text>
</comment>
<keyword evidence="2" id="KW-1185">Reference proteome</keyword>
<evidence type="ECO:0000313" key="1">
    <source>
        <dbReference type="EMBL" id="MEX3932016.1"/>
    </source>
</evidence>